<comment type="function">
    <text evidence="6 7">Catalyzes the reversible reaction in which hydroxymethyl group from 5,10-methylenetetrahydrofolate is transferred onto alpha-ketoisovalerate to form ketopantoate.</text>
</comment>
<dbReference type="CDD" id="cd06557">
    <property type="entry name" value="KPHMT-like"/>
    <property type="match status" value="1"/>
</dbReference>
<evidence type="ECO:0000256" key="7">
    <source>
        <dbReference type="HAMAP-Rule" id="MF_00156"/>
    </source>
</evidence>
<protein>
    <recommendedName>
        <fullName evidence="7">3-methyl-2-oxobutanoate hydroxymethyltransferase</fullName>
        <ecNumber evidence="7">2.1.2.11</ecNumber>
    </recommendedName>
    <alternativeName>
        <fullName evidence="7">Ketopantoate hydroxymethyltransferase</fullName>
        <shortName evidence="7">KPHMT</shortName>
    </alternativeName>
</protein>
<comment type="similarity">
    <text evidence="2 7">Belongs to the PanB family.</text>
</comment>
<feature type="binding site" evidence="7 9">
    <location>
        <position position="124"/>
    </location>
    <ligand>
        <name>3-methyl-2-oxobutanoate</name>
        <dbReference type="ChEBI" id="CHEBI:11851"/>
    </ligand>
</feature>
<keyword evidence="7 10" id="KW-0479">Metal-binding</keyword>
<feature type="binding site" evidence="7 9">
    <location>
        <position position="94"/>
    </location>
    <ligand>
        <name>3-methyl-2-oxobutanoate</name>
        <dbReference type="ChEBI" id="CHEBI:11851"/>
    </ligand>
</feature>
<keyword evidence="13" id="KW-1185">Reference proteome</keyword>
<dbReference type="RefSeq" id="WP_240984210.1">
    <property type="nucleotide sequence ID" value="NZ_CDGJ01000032.1"/>
</dbReference>
<keyword evidence="4 7" id="KW-0566">Pantothenate biosynthesis</keyword>
<evidence type="ECO:0000256" key="1">
    <source>
        <dbReference type="ARBA" id="ARBA00005033"/>
    </source>
</evidence>
<comment type="pathway">
    <text evidence="1 7">Cofactor biosynthesis; (R)-pantothenate biosynthesis; (R)-pantoate from 3-methyl-2-oxobutanoate: step 1/2.</text>
</comment>
<comment type="catalytic activity">
    <reaction evidence="7">
        <text>(6R)-5,10-methylene-5,6,7,8-tetrahydrofolate + 3-methyl-2-oxobutanoate + H2O = 2-dehydropantoate + (6S)-5,6,7,8-tetrahydrofolate</text>
        <dbReference type="Rhea" id="RHEA:11824"/>
        <dbReference type="ChEBI" id="CHEBI:11561"/>
        <dbReference type="ChEBI" id="CHEBI:11851"/>
        <dbReference type="ChEBI" id="CHEBI:15377"/>
        <dbReference type="ChEBI" id="CHEBI:15636"/>
        <dbReference type="ChEBI" id="CHEBI:57453"/>
        <dbReference type="EC" id="2.1.2.11"/>
    </reaction>
</comment>
<dbReference type="NCBIfam" id="NF001452">
    <property type="entry name" value="PRK00311.1"/>
    <property type="match status" value="1"/>
</dbReference>
<dbReference type="FunFam" id="3.20.20.60:FF:000003">
    <property type="entry name" value="3-methyl-2-oxobutanoate hydroxymethyltransferase"/>
    <property type="match status" value="1"/>
</dbReference>
<dbReference type="PANTHER" id="PTHR20881">
    <property type="entry name" value="3-METHYL-2-OXOBUTANOATE HYDROXYMETHYLTRANSFERASE"/>
    <property type="match status" value="1"/>
</dbReference>
<keyword evidence="7" id="KW-0963">Cytoplasm</keyword>
<evidence type="ECO:0000256" key="9">
    <source>
        <dbReference type="PIRSR" id="PIRSR000388-2"/>
    </source>
</evidence>
<comment type="subcellular location">
    <subcellularLocation>
        <location evidence="7">Cytoplasm</location>
    </subcellularLocation>
</comment>
<dbReference type="Pfam" id="PF02548">
    <property type="entry name" value="Pantoate_transf"/>
    <property type="match status" value="1"/>
</dbReference>
<dbReference type="Proteomes" id="UP000836597">
    <property type="component" value="Chromosome"/>
</dbReference>
<evidence type="ECO:0000256" key="6">
    <source>
        <dbReference type="ARBA" id="ARBA00056497"/>
    </source>
</evidence>
<dbReference type="InterPro" id="IPR015813">
    <property type="entry name" value="Pyrv/PenolPyrv_kinase-like_dom"/>
</dbReference>
<dbReference type="HAMAP" id="MF_00156">
    <property type="entry name" value="PanB"/>
    <property type="match status" value="1"/>
</dbReference>
<feature type="binding site" evidence="7 10">
    <location>
        <position position="94"/>
    </location>
    <ligand>
        <name>Mg(2+)</name>
        <dbReference type="ChEBI" id="CHEBI:18420"/>
    </ligand>
</feature>
<proteinExistence type="inferred from homology"/>
<evidence type="ECO:0000256" key="3">
    <source>
        <dbReference type="ARBA" id="ARBA00011424"/>
    </source>
</evidence>
<accession>A0A8S0VW86</accession>
<dbReference type="EC" id="2.1.2.11" evidence="7"/>
<evidence type="ECO:0000256" key="8">
    <source>
        <dbReference type="PIRSR" id="PIRSR000388-1"/>
    </source>
</evidence>
<dbReference type="Gene3D" id="3.20.20.60">
    <property type="entry name" value="Phosphoenolpyruvate-binding domains"/>
    <property type="match status" value="1"/>
</dbReference>
<sequence length="299" mass="32013">MPYGEDALRTRKVMTIAGLKEKKAAGEPLTMLTAYDFPTAQIEDELGIDMILCGDSLGMTVYGYTGTISVTMEQMLLHAEAVKRGAPHSFVIGDMPFLSYQVSVEEAILNAGRLMKEARVDGIKLEGGREMADRVRAITKAGIPVMGHIGLTPQSVSALGGFRAQGRDLSGAVRLIEDAKILEEAGAFALVLEAIPEQLGELITGQVDIPTIGIGAGAYTDGQVLVVHDALGFFGGHVAKFVKQYANLNQVMKDGLRAYMDDVAGRKFPAAEHCYGMSNEVLAQIKEKMAGEGFKKASD</sequence>
<comment type="subunit">
    <text evidence="3 7">Homodecamer; pentamer of dimers.</text>
</comment>
<dbReference type="GO" id="GO:0015940">
    <property type="term" value="P:pantothenate biosynthetic process"/>
    <property type="evidence" value="ECO:0007669"/>
    <property type="project" value="UniProtKB-UniRule"/>
</dbReference>
<keyword evidence="7 10" id="KW-0460">Magnesium</keyword>
<evidence type="ECO:0000256" key="4">
    <source>
        <dbReference type="ARBA" id="ARBA00022655"/>
    </source>
</evidence>
<feature type="active site" description="Proton acceptor" evidence="7 8">
    <location>
        <position position="193"/>
    </location>
</feature>
<dbReference type="SUPFAM" id="SSF51621">
    <property type="entry name" value="Phosphoenolpyruvate/pyruvate domain"/>
    <property type="match status" value="1"/>
</dbReference>
<dbReference type="EMBL" id="CDGJ01000032">
    <property type="protein sequence ID" value="CEJ06687.1"/>
    <property type="molecule type" value="Genomic_DNA"/>
</dbReference>
<dbReference type="GO" id="GO:0005737">
    <property type="term" value="C:cytoplasm"/>
    <property type="evidence" value="ECO:0007669"/>
    <property type="project" value="UniProtKB-SubCell"/>
</dbReference>
<dbReference type="NCBIfam" id="TIGR00222">
    <property type="entry name" value="panB"/>
    <property type="match status" value="1"/>
</dbReference>
<comment type="cofactor">
    <cofactor evidence="7 10">
        <name>Mg(2+)</name>
        <dbReference type="ChEBI" id="CHEBI:18420"/>
    </cofactor>
    <text evidence="7 10">Binds 1 Mg(2+) ion per subunit.</text>
</comment>
<evidence type="ECO:0000256" key="10">
    <source>
        <dbReference type="PIRSR" id="PIRSR000388-3"/>
    </source>
</evidence>
<keyword evidence="5 7" id="KW-0808">Transferase</keyword>
<feature type="binding site" evidence="7 10">
    <location>
        <position position="126"/>
    </location>
    <ligand>
        <name>Mg(2+)</name>
        <dbReference type="ChEBI" id="CHEBI:18420"/>
    </ligand>
</feature>
<evidence type="ECO:0000313" key="13">
    <source>
        <dbReference type="Proteomes" id="UP001071230"/>
    </source>
</evidence>
<evidence type="ECO:0000256" key="5">
    <source>
        <dbReference type="ARBA" id="ARBA00022679"/>
    </source>
</evidence>
<dbReference type="GO" id="GO:0003864">
    <property type="term" value="F:3-methyl-2-oxobutanoate hydroxymethyltransferase activity"/>
    <property type="evidence" value="ECO:0007669"/>
    <property type="project" value="UniProtKB-UniRule"/>
</dbReference>
<evidence type="ECO:0000313" key="11">
    <source>
        <dbReference type="EMBL" id="CAA7600553.1"/>
    </source>
</evidence>
<organism evidence="11">
    <name type="scientific">Acididesulfobacillus acetoxydans</name>
    <dbReference type="NCBI Taxonomy" id="1561005"/>
    <lineage>
        <taxon>Bacteria</taxon>
        <taxon>Bacillati</taxon>
        <taxon>Bacillota</taxon>
        <taxon>Clostridia</taxon>
        <taxon>Eubacteriales</taxon>
        <taxon>Peptococcaceae</taxon>
        <taxon>Acididesulfobacillus</taxon>
    </lineage>
</organism>
<dbReference type="InterPro" id="IPR003700">
    <property type="entry name" value="Pantoate_hydroxy_MeTrfase"/>
</dbReference>
<dbReference type="InterPro" id="IPR040442">
    <property type="entry name" value="Pyrv_kinase-like_dom_sf"/>
</dbReference>
<evidence type="ECO:0000313" key="12">
    <source>
        <dbReference type="EMBL" id="CEJ06687.1"/>
    </source>
</evidence>
<dbReference type="KEGG" id="aacx:DEACI_1206"/>
<dbReference type="AlphaFoldDB" id="A0A8S0VW86"/>
<dbReference type="Proteomes" id="UP001071230">
    <property type="component" value="Unassembled WGS sequence"/>
</dbReference>
<dbReference type="EMBL" id="LR746496">
    <property type="protein sequence ID" value="CAA7600553.1"/>
    <property type="molecule type" value="Genomic_DNA"/>
</dbReference>
<gene>
    <name evidence="7" type="primary">panB</name>
    <name evidence="12" type="ORF">DEACI_1136</name>
    <name evidence="11" type="ORF">DEACI_1206</name>
</gene>
<dbReference type="GO" id="GO:0000287">
    <property type="term" value="F:magnesium ion binding"/>
    <property type="evidence" value="ECO:0007669"/>
    <property type="project" value="TreeGrafter"/>
</dbReference>
<reference evidence="11" key="2">
    <citation type="submission" date="2020-01" db="EMBL/GenBank/DDBJ databases">
        <authorList>
            <person name="Hornung B."/>
        </authorList>
    </citation>
    <scope>NUCLEOTIDE SEQUENCE</scope>
    <source>
        <strain evidence="11">PacBioINE</strain>
    </source>
</reference>
<dbReference type="PANTHER" id="PTHR20881:SF0">
    <property type="entry name" value="3-METHYL-2-OXOBUTANOATE HYDROXYMETHYLTRANSFERASE"/>
    <property type="match status" value="1"/>
</dbReference>
<feature type="binding site" evidence="7 10">
    <location>
        <position position="55"/>
    </location>
    <ligand>
        <name>Mg(2+)</name>
        <dbReference type="ChEBI" id="CHEBI:18420"/>
    </ligand>
</feature>
<feature type="binding site" evidence="7 9">
    <location>
        <begin position="55"/>
        <end position="56"/>
    </location>
    <ligand>
        <name>3-methyl-2-oxobutanoate</name>
        <dbReference type="ChEBI" id="CHEBI:11851"/>
    </ligand>
</feature>
<evidence type="ECO:0000256" key="2">
    <source>
        <dbReference type="ARBA" id="ARBA00008676"/>
    </source>
</evidence>
<name>A0A8S0VW86_9FIRM</name>
<dbReference type="PIRSF" id="PIRSF000388">
    <property type="entry name" value="Pantoate_hydroxy_MeTrfase"/>
    <property type="match status" value="1"/>
</dbReference>
<reference evidence="12" key="1">
    <citation type="submission" date="2014-11" db="EMBL/GenBank/DDBJ databases">
        <authorList>
            <person name="Hornung B.V."/>
        </authorList>
    </citation>
    <scope>NUCLEOTIDE SEQUENCE</scope>
    <source>
        <strain evidence="12">INE</strain>
    </source>
</reference>